<sequence length="107" mass="12426">MKKSAMARVLDHPEFRKMEQEKKRLSWFFSFLVFTVYVAYILYIGINPAFFGRPLFTGSPITIGIYAGVFIILFSIALTGVYVRKVNTKFDEITRQVIHEIEESEHA</sequence>
<feature type="transmembrane region" description="Helical" evidence="1">
    <location>
        <begin position="25"/>
        <end position="43"/>
    </location>
</feature>
<dbReference type="RefSeq" id="WP_269310021.1">
    <property type="nucleotide sequence ID" value="NZ_CP098242.1"/>
</dbReference>
<evidence type="ECO:0000256" key="1">
    <source>
        <dbReference type="SAM" id="Phobius"/>
    </source>
</evidence>
<feature type="transmembrane region" description="Helical" evidence="1">
    <location>
        <begin position="63"/>
        <end position="83"/>
    </location>
</feature>
<dbReference type="KEGG" id="ovb:NB640_04725"/>
<keyword evidence="1" id="KW-0812">Transmembrane</keyword>
<dbReference type="AlphaFoldDB" id="A0A9E9LYR4"/>
<protein>
    <submittedName>
        <fullName evidence="2">DUF485 domain-containing protein</fullName>
    </submittedName>
</protein>
<dbReference type="InterPro" id="IPR007436">
    <property type="entry name" value="DUF485"/>
</dbReference>
<dbReference type="EMBL" id="CP098242">
    <property type="protein sequence ID" value="WAW10946.1"/>
    <property type="molecule type" value="Genomic_DNA"/>
</dbReference>
<dbReference type="PANTHER" id="PTHR38598:SF1">
    <property type="entry name" value="INNER MEMBRANE PROTEIN YJCH"/>
    <property type="match status" value="1"/>
</dbReference>
<reference evidence="2" key="1">
    <citation type="journal article" date="2022" name="Front. Microbiol.">
        <title>New perspectives on an old grouping: The genomic and phenotypic variability of Oxalobacter formigenes and the implications for calcium oxalate stone prevention.</title>
        <authorList>
            <person name="Chmiel J.A."/>
            <person name="Carr C."/>
            <person name="Stuivenberg G.A."/>
            <person name="Venema R."/>
            <person name="Chanyi R.M."/>
            <person name="Al K.F."/>
            <person name="Giguere D."/>
            <person name="Say H."/>
            <person name="Akouris P.P."/>
            <person name="Dominguez Romero S.A."/>
            <person name="Kwong A."/>
            <person name="Tai V."/>
            <person name="Koval S.F."/>
            <person name="Razvi H."/>
            <person name="Bjazevic J."/>
            <person name="Burton J.P."/>
        </authorList>
    </citation>
    <scope>NUCLEOTIDE SEQUENCE</scope>
    <source>
        <strain evidence="2">WoOx3</strain>
    </source>
</reference>
<accession>A0A9E9LYR4</accession>
<keyword evidence="1" id="KW-0472">Membrane</keyword>
<keyword evidence="1" id="KW-1133">Transmembrane helix</keyword>
<dbReference type="Pfam" id="PF04341">
    <property type="entry name" value="DUF485"/>
    <property type="match status" value="1"/>
</dbReference>
<dbReference type="PANTHER" id="PTHR38598">
    <property type="entry name" value="INNER MEMBRANE PROTEIN YJCH"/>
    <property type="match status" value="1"/>
</dbReference>
<proteinExistence type="predicted"/>
<organism evidence="2 3">
    <name type="scientific">Oxalobacter vibrioformis</name>
    <dbReference type="NCBI Taxonomy" id="933080"/>
    <lineage>
        <taxon>Bacteria</taxon>
        <taxon>Pseudomonadati</taxon>
        <taxon>Pseudomonadota</taxon>
        <taxon>Betaproteobacteria</taxon>
        <taxon>Burkholderiales</taxon>
        <taxon>Oxalobacteraceae</taxon>
        <taxon>Oxalobacter</taxon>
    </lineage>
</organism>
<name>A0A9E9LYR4_9BURK</name>
<keyword evidence="3" id="KW-1185">Reference proteome</keyword>
<dbReference type="GO" id="GO:0005886">
    <property type="term" value="C:plasma membrane"/>
    <property type="evidence" value="ECO:0007669"/>
    <property type="project" value="TreeGrafter"/>
</dbReference>
<dbReference type="Proteomes" id="UP001156215">
    <property type="component" value="Chromosome"/>
</dbReference>
<dbReference type="InterPro" id="IPR052959">
    <property type="entry name" value="Inner_membrane_assoc"/>
</dbReference>
<gene>
    <name evidence="2" type="ORF">NB640_04725</name>
</gene>
<evidence type="ECO:0000313" key="2">
    <source>
        <dbReference type="EMBL" id="WAW10946.1"/>
    </source>
</evidence>
<evidence type="ECO:0000313" key="3">
    <source>
        <dbReference type="Proteomes" id="UP001156215"/>
    </source>
</evidence>